<keyword evidence="3" id="KW-0326">Glycosidase</keyword>
<dbReference type="OrthoDB" id="4388755at2759"/>
<dbReference type="Pfam" id="PF00722">
    <property type="entry name" value="Glyco_hydro_16"/>
    <property type="match status" value="1"/>
</dbReference>
<dbReference type="GeneID" id="28846231"/>
<feature type="signal peptide" evidence="1">
    <location>
        <begin position="1"/>
        <end position="25"/>
    </location>
</feature>
<keyword evidence="1" id="KW-0732">Signal</keyword>
<sequence>MRLSLSTTASLIALVQSSLVPDSSCDCFLTNSSEPAYFSNHLFFDFRNLASHASVSAAITNPKDTPTAPPTSKYFQSEAWTKSWELQTWSNSKGGGNNFAGDATVLMINSPNNIYIERSTDSATHLTLRTKRLASFQTAAQFQSQSSNYQYLSLRLLARTVGEPGGVSAFFTYRDAGKLADIQEADLEVVTQGPRKNVHCTNQPSYTENGATKPDVTRNATLPRGLGWSDWAVYRLDWTPGASVWYVDGEMIANITFQVPRDAAGINFNSWGDGGSWSGNMSVGAESSLQIQWIEMVFNTTDSKGRSLRRDGSGSAKGGLCGAVCSIDDGAERGKGVTKLWGEKTKSAGVRMEASWCLLVFVVCLVLEFS</sequence>
<feature type="domain" description="GH16" evidence="2">
    <location>
        <begin position="15"/>
        <end position="302"/>
    </location>
</feature>
<protein>
    <submittedName>
        <fullName evidence="3">Xylanase 3</fullName>
    </submittedName>
</protein>
<dbReference type="STRING" id="1380566.A0A179FWS5"/>
<name>A0A179FWS5_METCM</name>
<proteinExistence type="predicted"/>
<evidence type="ECO:0000313" key="4">
    <source>
        <dbReference type="Proteomes" id="UP000078397"/>
    </source>
</evidence>
<keyword evidence="4" id="KW-1185">Reference proteome</keyword>
<dbReference type="AlphaFoldDB" id="A0A179FWS5"/>
<dbReference type="PROSITE" id="PS51762">
    <property type="entry name" value="GH16_2"/>
    <property type="match status" value="1"/>
</dbReference>
<evidence type="ECO:0000259" key="2">
    <source>
        <dbReference type="PROSITE" id="PS51762"/>
    </source>
</evidence>
<dbReference type="RefSeq" id="XP_018146621.1">
    <property type="nucleotide sequence ID" value="XM_018282237.1"/>
</dbReference>
<keyword evidence="3" id="KW-0858">Xylan degradation</keyword>
<gene>
    <name evidence="3" type="ORF">VFPPC_02618</name>
</gene>
<evidence type="ECO:0000256" key="1">
    <source>
        <dbReference type="SAM" id="SignalP"/>
    </source>
</evidence>
<keyword evidence="3" id="KW-0119">Carbohydrate metabolism</keyword>
<organism evidence="3 4">
    <name type="scientific">Pochonia chlamydosporia 170</name>
    <dbReference type="NCBI Taxonomy" id="1380566"/>
    <lineage>
        <taxon>Eukaryota</taxon>
        <taxon>Fungi</taxon>
        <taxon>Dikarya</taxon>
        <taxon>Ascomycota</taxon>
        <taxon>Pezizomycotina</taxon>
        <taxon>Sordariomycetes</taxon>
        <taxon>Hypocreomycetidae</taxon>
        <taxon>Hypocreales</taxon>
        <taxon>Clavicipitaceae</taxon>
        <taxon>Pochonia</taxon>
    </lineage>
</organism>
<dbReference type="CDD" id="cd00413">
    <property type="entry name" value="Glyco_hydrolase_16"/>
    <property type="match status" value="1"/>
</dbReference>
<dbReference type="GO" id="GO:0004553">
    <property type="term" value="F:hydrolase activity, hydrolyzing O-glycosyl compounds"/>
    <property type="evidence" value="ECO:0007669"/>
    <property type="project" value="InterPro"/>
</dbReference>
<reference evidence="3 4" key="1">
    <citation type="journal article" date="2016" name="PLoS Pathog.">
        <title>Biosynthesis of antibiotic leucinostatins in bio-control fungus Purpureocillium lilacinum and their inhibition on phytophthora revealed by genome mining.</title>
        <authorList>
            <person name="Wang G."/>
            <person name="Liu Z."/>
            <person name="Lin R."/>
            <person name="Li E."/>
            <person name="Mao Z."/>
            <person name="Ling J."/>
            <person name="Yang Y."/>
            <person name="Yin W.B."/>
            <person name="Xie B."/>
        </authorList>
    </citation>
    <scope>NUCLEOTIDE SEQUENCE [LARGE SCALE GENOMIC DNA]</scope>
    <source>
        <strain evidence="3">170</strain>
    </source>
</reference>
<keyword evidence="3" id="KW-0378">Hydrolase</keyword>
<dbReference type="InterPro" id="IPR000757">
    <property type="entry name" value="Beta-glucanase-like"/>
</dbReference>
<dbReference type="KEGG" id="pchm:VFPPC_02618"/>
<keyword evidence="3" id="KW-0624">Polysaccharide degradation</keyword>
<dbReference type="Gene3D" id="2.60.120.200">
    <property type="match status" value="1"/>
</dbReference>
<dbReference type="GO" id="GO:0045493">
    <property type="term" value="P:xylan catabolic process"/>
    <property type="evidence" value="ECO:0007669"/>
    <property type="project" value="UniProtKB-KW"/>
</dbReference>
<feature type="chain" id="PRO_5008102099" evidence="1">
    <location>
        <begin position="26"/>
        <end position="370"/>
    </location>
</feature>
<comment type="caution">
    <text evidence="3">The sequence shown here is derived from an EMBL/GenBank/DDBJ whole genome shotgun (WGS) entry which is preliminary data.</text>
</comment>
<dbReference type="PANTHER" id="PTHR38121">
    <property type="entry name" value="GH16 DOMAIN-CONTAINING PROTEIN"/>
    <property type="match status" value="1"/>
</dbReference>
<dbReference type="InterPro" id="IPR013320">
    <property type="entry name" value="ConA-like_dom_sf"/>
</dbReference>
<accession>A0A179FWS5</accession>
<dbReference type="PANTHER" id="PTHR38121:SF4">
    <property type="entry name" value="GH16 DOMAIN-CONTAINING PROTEIN-RELATED"/>
    <property type="match status" value="1"/>
</dbReference>
<dbReference type="Proteomes" id="UP000078397">
    <property type="component" value="Unassembled WGS sequence"/>
</dbReference>
<dbReference type="SUPFAM" id="SSF49899">
    <property type="entry name" value="Concanavalin A-like lectins/glucanases"/>
    <property type="match status" value="1"/>
</dbReference>
<dbReference type="EMBL" id="LSBJ02000002">
    <property type="protein sequence ID" value="OAQ70084.1"/>
    <property type="molecule type" value="Genomic_DNA"/>
</dbReference>
<evidence type="ECO:0000313" key="3">
    <source>
        <dbReference type="EMBL" id="OAQ70084.1"/>
    </source>
</evidence>